<protein>
    <submittedName>
        <fullName evidence="1">Uncharacterized protein</fullName>
    </submittedName>
</protein>
<accession>H8Z0N7</accession>
<gene>
    <name evidence="1" type="ORF">Thi970DRAFT_02636</name>
</gene>
<evidence type="ECO:0000313" key="2">
    <source>
        <dbReference type="Proteomes" id="UP000002964"/>
    </source>
</evidence>
<organism evidence="1 2">
    <name type="scientific">Thiorhodovibrio frisius</name>
    <dbReference type="NCBI Taxonomy" id="631362"/>
    <lineage>
        <taxon>Bacteria</taxon>
        <taxon>Pseudomonadati</taxon>
        <taxon>Pseudomonadota</taxon>
        <taxon>Gammaproteobacteria</taxon>
        <taxon>Chromatiales</taxon>
        <taxon>Chromatiaceae</taxon>
        <taxon>Thiorhodovibrio</taxon>
    </lineage>
</organism>
<dbReference type="Proteomes" id="UP000002964">
    <property type="component" value="Unassembled WGS sequence"/>
</dbReference>
<sequence>MSREVALSVLANPGSRLTAAFGVGHNRLRPIASNGDPNPSVSPIPDPSVLFHLNMSDIHFGLEDPSALAWARQESPISVLMRWRSPAI</sequence>
<proteinExistence type="predicted"/>
<evidence type="ECO:0000313" key="1">
    <source>
        <dbReference type="EMBL" id="EIC22378.1"/>
    </source>
</evidence>
<dbReference type="AlphaFoldDB" id="H8Z0N7"/>
<dbReference type="STRING" id="631362.Thi970DRAFT_02636"/>
<name>H8Z0N7_9GAMM</name>
<reference evidence="2" key="1">
    <citation type="submission" date="2011-06" db="EMBL/GenBank/DDBJ databases">
        <authorList>
            <consortium name="US DOE Joint Genome Institute (JGI-PGF)"/>
            <person name="Lucas S."/>
            <person name="Han J."/>
            <person name="Lapidus A."/>
            <person name="Cheng J.-F."/>
            <person name="Goodwin L."/>
            <person name="Pitluck S."/>
            <person name="Peters L."/>
            <person name="Land M.L."/>
            <person name="Hauser L."/>
            <person name="Vogl K."/>
            <person name="Liu Z."/>
            <person name="Overmann J."/>
            <person name="Frigaard N.-U."/>
            <person name="Bryant D.A."/>
            <person name="Woyke T.J."/>
        </authorList>
    </citation>
    <scope>NUCLEOTIDE SEQUENCE [LARGE SCALE GENOMIC DNA]</scope>
    <source>
        <strain evidence="2">970</strain>
    </source>
</reference>
<keyword evidence="2" id="KW-1185">Reference proteome</keyword>
<reference evidence="1 2" key="2">
    <citation type="submission" date="2011-11" db="EMBL/GenBank/DDBJ databases">
        <authorList>
            <consortium name="US DOE Joint Genome Institute"/>
            <person name="Lucas S."/>
            <person name="Han J."/>
            <person name="Lapidus A."/>
            <person name="Cheng J.-F."/>
            <person name="Goodwin L."/>
            <person name="Pitluck S."/>
            <person name="Peters L."/>
            <person name="Ovchinnikova G."/>
            <person name="Zhang X."/>
            <person name="Detter J.C."/>
            <person name="Han C."/>
            <person name="Tapia R."/>
            <person name="Land M."/>
            <person name="Hauser L."/>
            <person name="Kyrpides N."/>
            <person name="Ivanova N."/>
            <person name="Pagani I."/>
            <person name="Vogl K."/>
            <person name="Liu Z."/>
            <person name="Overmann J."/>
            <person name="Frigaard N.-U."/>
            <person name="Bryant D."/>
            <person name="Woyke T."/>
        </authorList>
    </citation>
    <scope>NUCLEOTIDE SEQUENCE [LARGE SCALE GENOMIC DNA]</scope>
    <source>
        <strain evidence="1 2">970</strain>
    </source>
</reference>
<dbReference type="EMBL" id="JH603169">
    <property type="protein sequence ID" value="EIC22378.1"/>
    <property type="molecule type" value="Genomic_DNA"/>
</dbReference>
<dbReference type="HOGENOM" id="CLU_2468072_0_0_6"/>